<reference evidence="2 3" key="1">
    <citation type="submission" date="2022-03" db="EMBL/GenBank/DDBJ databases">
        <authorList>
            <person name="Brunel B."/>
        </authorList>
    </citation>
    <scope>NUCLEOTIDE SEQUENCE [LARGE SCALE GENOMIC DNA]</scope>
    <source>
        <strain evidence="2">STM5069sample</strain>
    </source>
</reference>
<name>A0ABM9EF06_9HYPH</name>
<protein>
    <recommendedName>
        <fullName evidence="4">CsbD family protein</fullName>
    </recommendedName>
</protein>
<gene>
    <name evidence="2" type="ORF">MES5069_620169</name>
</gene>
<evidence type="ECO:0008006" key="4">
    <source>
        <dbReference type="Google" id="ProtNLM"/>
    </source>
</evidence>
<keyword evidence="3" id="KW-1185">Reference proteome</keyword>
<evidence type="ECO:0000313" key="3">
    <source>
        <dbReference type="Proteomes" id="UP001153050"/>
    </source>
</evidence>
<feature type="region of interest" description="Disordered" evidence="1">
    <location>
        <begin position="71"/>
        <end position="92"/>
    </location>
</feature>
<proteinExistence type="predicted"/>
<evidence type="ECO:0000313" key="2">
    <source>
        <dbReference type="EMBL" id="CAH2407942.1"/>
    </source>
</evidence>
<comment type="caution">
    <text evidence="2">The sequence shown here is derived from an EMBL/GenBank/DDBJ whole genome shotgun (WGS) entry which is preliminary data.</text>
</comment>
<sequence>MRHPWPDERATCREVHIHQGQGCRSGRCAGKAIEFTWGGLRHVPTSELREPQGDLTVMQESAEGVVGDAVGKASEALQGRKAEQTDRPSRKR</sequence>
<dbReference type="Proteomes" id="UP001153050">
    <property type="component" value="Unassembled WGS sequence"/>
</dbReference>
<accession>A0ABM9EF06</accession>
<dbReference type="EMBL" id="CAKXZT010000160">
    <property type="protein sequence ID" value="CAH2407942.1"/>
    <property type="molecule type" value="Genomic_DNA"/>
</dbReference>
<feature type="compositionally biased region" description="Basic and acidic residues" evidence="1">
    <location>
        <begin position="78"/>
        <end position="92"/>
    </location>
</feature>
<evidence type="ECO:0000256" key="1">
    <source>
        <dbReference type="SAM" id="MobiDB-lite"/>
    </source>
</evidence>
<organism evidence="2 3">
    <name type="scientific">Mesorhizobium escarrei</name>
    <dbReference type="NCBI Taxonomy" id="666018"/>
    <lineage>
        <taxon>Bacteria</taxon>
        <taxon>Pseudomonadati</taxon>
        <taxon>Pseudomonadota</taxon>
        <taxon>Alphaproteobacteria</taxon>
        <taxon>Hyphomicrobiales</taxon>
        <taxon>Phyllobacteriaceae</taxon>
        <taxon>Mesorhizobium</taxon>
    </lineage>
</organism>